<accession>A0AAW0W5U0</accession>
<organism evidence="1 2">
    <name type="scientific">Cherax quadricarinatus</name>
    <name type="common">Australian red claw crayfish</name>
    <dbReference type="NCBI Taxonomy" id="27406"/>
    <lineage>
        <taxon>Eukaryota</taxon>
        <taxon>Metazoa</taxon>
        <taxon>Ecdysozoa</taxon>
        <taxon>Arthropoda</taxon>
        <taxon>Crustacea</taxon>
        <taxon>Multicrustacea</taxon>
        <taxon>Malacostraca</taxon>
        <taxon>Eumalacostraca</taxon>
        <taxon>Eucarida</taxon>
        <taxon>Decapoda</taxon>
        <taxon>Pleocyemata</taxon>
        <taxon>Astacidea</taxon>
        <taxon>Parastacoidea</taxon>
        <taxon>Parastacidae</taxon>
        <taxon>Cherax</taxon>
    </lineage>
</organism>
<dbReference type="Proteomes" id="UP001445076">
    <property type="component" value="Unassembled WGS sequence"/>
</dbReference>
<gene>
    <name evidence="1" type="ORF">OTU49_011320</name>
</gene>
<dbReference type="AlphaFoldDB" id="A0AAW0W5U0"/>
<protein>
    <submittedName>
        <fullName evidence="1">Uncharacterized protein</fullName>
    </submittedName>
</protein>
<dbReference type="EMBL" id="JARKIK010000086">
    <property type="protein sequence ID" value="KAK8724285.1"/>
    <property type="molecule type" value="Genomic_DNA"/>
</dbReference>
<evidence type="ECO:0000313" key="2">
    <source>
        <dbReference type="Proteomes" id="UP001445076"/>
    </source>
</evidence>
<reference evidence="1 2" key="1">
    <citation type="journal article" date="2024" name="BMC Genomics">
        <title>Genome assembly of redclaw crayfish (Cherax quadricarinatus) provides insights into its immune adaptation and hypoxia tolerance.</title>
        <authorList>
            <person name="Liu Z."/>
            <person name="Zheng J."/>
            <person name="Li H."/>
            <person name="Fang K."/>
            <person name="Wang S."/>
            <person name="He J."/>
            <person name="Zhou D."/>
            <person name="Weng S."/>
            <person name="Chi M."/>
            <person name="Gu Z."/>
            <person name="He J."/>
            <person name="Li F."/>
            <person name="Wang M."/>
        </authorList>
    </citation>
    <scope>NUCLEOTIDE SEQUENCE [LARGE SCALE GENOMIC DNA]</scope>
    <source>
        <strain evidence="1">ZL_2023a</strain>
    </source>
</reference>
<evidence type="ECO:0000313" key="1">
    <source>
        <dbReference type="EMBL" id="KAK8724285.1"/>
    </source>
</evidence>
<name>A0AAW0W5U0_CHEQU</name>
<keyword evidence="2" id="KW-1185">Reference proteome</keyword>
<proteinExistence type="predicted"/>
<sequence>MELMLVPQDDWKEAFTVLSSIESLHLAYSGYRCNLGRKQEIPEMRLNKTFSLPDSISGAGGPGYERAGGRAGSLLGRVYISPNGRARWPTIHQGASFPFPPQAGVTAADYEFLAPPRRVGLVKAAGEGIAAAAAVSGGHGGASVVHR</sequence>
<comment type="caution">
    <text evidence="1">The sequence shown here is derived from an EMBL/GenBank/DDBJ whole genome shotgun (WGS) entry which is preliminary data.</text>
</comment>